<keyword evidence="5" id="KW-0813">Transport</keyword>
<evidence type="ECO:0000313" key="20">
    <source>
        <dbReference type="Proteomes" id="UP000265100"/>
    </source>
</evidence>
<proteinExistence type="inferred from homology"/>
<evidence type="ECO:0000256" key="11">
    <source>
        <dbReference type="ARBA" id="ARBA00023054"/>
    </source>
</evidence>
<feature type="transmembrane region" description="Helical" evidence="16">
    <location>
        <begin position="192"/>
        <end position="212"/>
    </location>
</feature>
<comment type="similarity">
    <text evidence="4">Belongs to the synaptobrevin family.</text>
</comment>
<dbReference type="GO" id="GO:0005789">
    <property type="term" value="C:endoplasmic reticulum membrane"/>
    <property type="evidence" value="ECO:0007669"/>
    <property type="project" value="UniProtKB-SubCell"/>
</dbReference>
<dbReference type="PROSITE" id="PS50859">
    <property type="entry name" value="LONGIN"/>
    <property type="match status" value="1"/>
</dbReference>
<dbReference type="Ensembl" id="ENSACLT00000015015.2">
    <property type="protein sequence ID" value="ENSACLP00000014664.2"/>
    <property type="gene ID" value="ENSACLG00000009943.2"/>
</dbReference>
<reference evidence="19" key="3">
    <citation type="submission" date="2025-09" db="UniProtKB">
        <authorList>
            <consortium name="Ensembl"/>
        </authorList>
    </citation>
    <scope>IDENTIFICATION</scope>
</reference>
<dbReference type="SUPFAM" id="SSF64356">
    <property type="entry name" value="SNARE-like"/>
    <property type="match status" value="1"/>
</dbReference>
<evidence type="ECO:0000256" key="15">
    <source>
        <dbReference type="PROSITE-ProRule" id="PRU00290"/>
    </source>
</evidence>
<organism evidence="19 20">
    <name type="scientific">Astatotilapia calliptera</name>
    <name type="common">Eastern happy</name>
    <name type="synonym">Chromis callipterus</name>
    <dbReference type="NCBI Taxonomy" id="8154"/>
    <lineage>
        <taxon>Eukaryota</taxon>
        <taxon>Metazoa</taxon>
        <taxon>Chordata</taxon>
        <taxon>Craniata</taxon>
        <taxon>Vertebrata</taxon>
        <taxon>Euteleostomi</taxon>
        <taxon>Actinopterygii</taxon>
        <taxon>Neopterygii</taxon>
        <taxon>Teleostei</taxon>
        <taxon>Neoteleostei</taxon>
        <taxon>Acanthomorphata</taxon>
        <taxon>Ovalentaria</taxon>
        <taxon>Cichlomorphae</taxon>
        <taxon>Cichliformes</taxon>
        <taxon>Cichlidae</taxon>
        <taxon>African cichlids</taxon>
        <taxon>Pseudocrenilabrinae</taxon>
        <taxon>Haplochromini</taxon>
        <taxon>Astatotilapia</taxon>
    </lineage>
</organism>
<evidence type="ECO:0000256" key="14">
    <source>
        <dbReference type="ARBA" id="ARBA00024188"/>
    </source>
</evidence>
<dbReference type="Pfam" id="PF13774">
    <property type="entry name" value="Longin"/>
    <property type="match status" value="1"/>
</dbReference>
<dbReference type="Gene3D" id="1.20.5.110">
    <property type="match status" value="1"/>
</dbReference>
<dbReference type="AlphaFoldDB" id="A0A3P8PCE9"/>
<keyword evidence="10" id="KW-0333">Golgi apparatus</keyword>
<evidence type="ECO:0000256" key="1">
    <source>
        <dbReference type="ARBA" id="ARBA00004163"/>
    </source>
</evidence>
<evidence type="ECO:0000259" key="18">
    <source>
        <dbReference type="PROSITE" id="PS50892"/>
    </source>
</evidence>
<dbReference type="GO" id="GO:0005484">
    <property type="term" value="F:SNAP receptor activity"/>
    <property type="evidence" value="ECO:0007669"/>
    <property type="project" value="InterPro"/>
</dbReference>
<accession>A0A3P8PCE9</accession>
<evidence type="ECO:0000256" key="9">
    <source>
        <dbReference type="ARBA" id="ARBA00022989"/>
    </source>
</evidence>
<evidence type="ECO:0000256" key="3">
    <source>
        <dbReference type="ARBA" id="ARBA00004223"/>
    </source>
</evidence>
<dbReference type="CDD" id="cd14824">
    <property type="entry name" value="Longin"/>
    <property type="match status" value="1"/>
</dbReference>
<evidence type="ECO:0000256" key="7">
    <source>
        <dbReference type="ARBA" id="ARBA00022824"/>
    </source>
</evidence>
<dbReference type="PROSITE" id="PS50892">
    <property type="entry name" value="V_SNARE"/>
    <property type="match status" value="1"/>
</dbReference>
<dbReference type="SUPFAM" id="SSF58038">
    <property type="entry name" value="SNARE fusion complex"/>
    <property type="match status" value="1"/>
</dbReference>
<dbReference type="STRING" id="8154.ENSACLP00000014664"/>
<dbReference type="InterPro" id="IPR011012">
    <property type="entry name" value="Longin-like_dom_sf"/>
</dbReference>
<evidence type="ECO:0000256" key="16">
    <source>
        <dbReference type="SAM" id="Phobius"/>
    </source>
</evidence>
<evidence type="ECO:0000259" key="17">
    <source>
        <dbReference type="PROSITE" id="PS50859"/>
    </source>
</evidence>
<evidence type="ECO:0000256" key="8">
    <source>
        <dbReference type="ARBA" id="ARBA00022927"/>
    </source>
</evidence>
<reference evidence="19" key="1">
    <citation type="submission" date="2018-05" db="EMBL/GenBank/DDBJ databases">
        <authorList>
            <person name="Datahose"/>
        </authorList>
    </citation>
    <scope>NUCLEOTIDE SEQUENCE</scope>
</reference>
<dbReference type="GO" id="GO:0042470">
    <property type="term" value="C:melanosome"/>
    <property type="evidence" value="ECO:0007669"/>
    <property type="project" value="UniProtKB-SubCell"/>
</dbReference>
<keyword evidence="20" id="KW-1185">Reference proteome</keyword>
<evidence type="ECO:0008006" key="21">
    <source>
        <dbReference type="Google" id="ProtNLM"/>
    </source>
</evidence>
<evidence type="ECO:0000256" key="13">
    <source>
        <dbReference type="ARBA" id="ARBA00024173"/>
    </source>
</evidence>
<dbReference type="PANTHER" id="PTHR45837">
    <property type="entry name" value="VESICLE-TRAFFICKING PROTEIN SEC22B"/>
    <property type="match status" value="1"/>
</dbReference>
<name>A0A3P8PCE9_ASTCA</name>
<dbReference type="GO" id="GO:0006888">
    <property type="term" value="P:endoplasmic reticulum to Golgi vesicle-mediated transport"/>
    <property type="evidence" value="ECO:0007669"/>
    <property type="project" value="InterPro"/>
</dbReference>
<dbReference type="GO" id="GO:0006890">
    <property type="term" value="P:retrograde vesicle-mediated transport, Golgi to endoplasmic reticulum"/>
    <property type="evidence" value="ECO:0007669"/>
    <property type="project" value="InterPro"/>
</dbReference>
<dbReference type="InterPro" id="IPR044565">
    <property type="entry name" value="Sec22"/>
</dbReference>
<dbReference type="Proteomes" id="UP000265100">
    <property type="component" value="Chromosome 18"/>
</dbReference>
<dbReference type="FunFam" id="3.30.450.50:FF:000004">
    <property type="entry name" value="vesicle-trafficking protein SEC22b"/>
    <property type="match status" value="1"/>
</dbReference>
<evidence type="ECO:0000256" key="4">
    <source>
        <dbReference type="ARBA" id="ARBA00008025"/>
    </source>
</evidence>
<keyword evidence="8" id="KW-0653">Protein transport</keyword>
<comment type="subcellular location">
    <subcellularLocation>
        <location evidence="1">Endoplasmic reticulum membrane</location>
        <topology evidence="1">Single-pass type IV membrane protein</topology>
    </subcellularLocation>
    <subcellularLocation>
        <location evidence="14">Golgi apparatus</location>
        <location evidence="14">cis-Golgi network membrane</location>
    </subcellularLocation>
    <subcellularLocation>
        <location evidence="2">Golgi apparatus</location>
        <location evidence="2">trans-Golgi network membrane</location>
    </subcellularLocation>
    <subcellularLocation>
        <location evidence="3">Melanosome</location>
    </subcellularLocation>
</comment>
<dbReference type="Pfam" id="PF00957">
    <property type="entry name" value="Synaptobrevin"/>
    <property type="match status" value="1"/>
</dbReference>
<sequence length="213" mass="24321">MILLTMITRVADGLPLAASVQEDEQSERDLLLYQSQAKQLCRKLDAQSPERCTLDTGDKNFHFLKSQGVCYIILCEASFPKTMAFEYLEDLSKEFYVQYGKKVPTVSRPYSFIEFDTYIQKVNKPPVSIKLRKTLASTKKELEDIQKIMAENIAEVMQRDPLCDIAKKVSNLSSFSKSCRSNAKDVNTSPGYAKAVAVAVFITLIIYMRFWWL</sequence>
<comment type="function">
    <text evidence="13">SNARE involved in targeting and fusion of ER-derived transport vesicles with the Golgi complex as well as Golgi-derived retrograde transport vesicles with the ER.</text>
</comment>
<evidence type="ECO:0000256" key="6">
    <source>
        <dbReference type="ARBA" id="ARBA00022692"/>
    </source>
</evidence>
<dbReference type="SMART" id="SM01270">
    <property type="entry name" value="Longin"/>
    <property type="match status" value="1"/>
</dbReference>
<dbReference type="InterPro" id="IPR042855">
    <property type="entry name" value="V_SNARE_CC"/>
</dbReference>
<evidence type="ECO:0000256" key="12">
    <source>
        <dbReference type="ARBA" id="ARBA00023136"/>
    </source>
</evidence>
<keyword evidence="6 16" id="KW-0812">Transmembrane</keyword>
<dbReference type="GeneTree" id="ENSGT00940000156349"/>
<feature type="domain" description="V-SNARE coiled-coil homology" evidence="18">
    <location>
        <begin position="134"/>
        <end position="193"/>
    </location>
</feature>
<dbReference type="Gene3D" id="3.30.450.50">
    <property type="entry name" value="Longin domain"/>
    <property type="match status" value="1"/>
</dbReference>
<dbReference type="OMA" id="CYIILCE"/>
<feature type="domain" description="Longin" evidence="17">
    <location>
        <begin position="6"/>
        <end position="119"/>
    </location>
</feature>
<evidence type="ECO:0000256" key="5">
    <source>
        <dbReference type="ARBA" id="ARBA00022448"/>
    </source>
</evidence>
<keyword evidence="11 15" id="KW-0175">Coiled coil</keyword>
<evidence type="ECO:0000313" key="19">
    <source>
        <dbReference type="Ensembl" id="ENSACLP00000014664.2"/>
    </source>
</evidence>
<keyword evidence="9 16" id="KW-1133">Transmembrane helix</keyword>
<keyword evidence="7" id="KW-0256">Endoplasmic reticulum</keyword>
<evidence type="ECO:0000256" key="10">
    <source>
        <dbReference type="ARBA" id="ARBA00023034"/>
    </source>
</evidence>
<keyword evidence="12 16" id="KW-0472">Membrane</keyword>
<evidence type="ECO:0000256" key="2">
    <source>
        <dbReference type="ARBA" id="ARBA00004198"/>
    </source>
</evidence>
<protein>
    <recommendedName>
        <fullName evidence="21">Longin domain-containing protein</fullName>
    </recommendedName>
</protein>
<dbReference type="GeneID" id="113010655"/>
<dbReference type="GO" id="GO:0015031">
    <property type="term" value="P:protein transport"/>
    <property type="evidence" value="ECO:0007669"/>
    <property type="project" value="UniProtKB-KW"/>
</dbReference>
<dbReference type="RefSeq" id="XP_026005619.1">
    <property type="nucleotide sequence ID" value="XM_026149834.1"/>
</dbReference>
<dbReference type="InterPro" id="IPR010908">
    <property type="entry name" value="Longin_dom"/>
</dbReference>
<dbReference type="GO" id="GO:0005794">
    <property type="term" value="C:Golgi apparatus"/>
    <property type="evidence" value="ECO:0007669"/>
    <property type="project" value="UniProtKB-SubCell"/>
</dbReference>
<reference evidence="19" key="2">
    <citation type="submission" date="2025-08" db="UniProtKB">
        <authorList>
            <consortium name="Ensembl"/>
        </authorList>
    </citation>
    <scope>IDENTIFICATION</scope>
</reference>